<evidence type="ECO:0000313" key="4">
    <source>
        <dbReference type="Proteomes" id="UP000000810"/>
    </source>
</evidence>
<dbReference type="GO" id="GO:0005886">
    <property type="term" value="C:plasma membrane"/>
    <property type="evidence" value="ECO:0007669"/>
    <property type="project" value="UniProtKB-SubCell"/>
</dbReference>
<feature type="transmembrane region" description="Helical" evidence="1">
    <location>
        <begin position="158"/>
        <end position="179"/>
    </location>
</feature>
<evidence type="ECO:0000313" key="3">
    <source>
        <dbReference type="EMBL" id="CCE70175.1"/>
    </source>
</evidence>
<proteinExistence type="predicted"/>
<protein>
    <recommendedName>
        <fullName evidence="6">ABC transporter permease</fullName>
    </recommendedName>
</protein>
<keyword evidence="1" id="KW-0812">Transmembrane</keyword>
<feature type="transmembrane region" description="Helical" evidence="1">
    <location>
        <begin position="121"/>
        <end position="146"/>
    </location>
</feature>
<keyword evidence="4" id="KW-1185">Reference proteome</keyword>
<reference evidence="2" key="2">
    <citation type="journal article" date="2000" name="J. Mol. Biol.">
        <title>Archaeal homologs of eukaryotic methylation guide small nucleolar RNAs: lessons from the Pyrococcus genomes.</title>
        <authorList>
            <person name="Gaspin C."/>
            <person name="Cavaille J."/>
            <person name="Erauso G."/>
        </authorList>
    </citation>
    <scope>NUCLEOTIDE SEQUENCE</scope>
    <source>
        <strain evidence="2">Orsay</strain>
    </source>
</reference>
<dbReference type="GO" id="GO:0140359">
    <property type="term" value="F:ABC-type transporter activity"/>
    <property type="evidence" value="ECO:0007669"/>
    <property type="project" value="InterPro"/>
</dbReference>
<dbReference type="AlphaFoldDB" id="Q9V0L1"/>
<dbReference type="Proteomes" id="UP000009139">
    <property type="component" value="Chromosome"/>
</dbReference>
<evidence type="ECO:0000313" key="5">
    <source>
        <dbReference type="Proteomes" id="UP000009139"/>
    </source>
</evidence>
<dbReference type="EMBL" id="HE613800">
    <property type="protein sequence ID" value="CCE70175.1"/>
    <property type="molecule type" value="Genomic_DNA"/>
</dbReference>
<dbReference type="PATRIC" id="fig|272844.11.peg.818"/>
<feature type="transmembrane region" description="Helical" evidence="1">
    <location>
        <begin position="300"/>
        <end position="321"/>
    </location>
</feature>
<dbReference type="KEGG" id="pab:PAB1848"/>
<dbReference type="eggNOG" id="arCOG02436">
    <property type="taxonomic scope" value="Archaea"/>
</dbReference>
<sequence>MSAIRSIASKELYVAVKTKRFIIILATYLLFIFLMLYFEREWISQSKSSVVHQSMLGASGPVYMTPISSIFINNAMLFMFFGAFLGILLGADAINREITRGTIKVLLGHPVYRDEVVNGKFLGNALALVLVIFIGFMFTISLALIFGIPMEGLSITRLLLLSILLLLYTLVFLSLGIMISSLIRSPETAMLIGVGLVIFFIFIYPLIASLIADRMVGPEPECYTIMTERVEIVGTSTFTYRESSNSCEDMYREWQEEKQAWEKRINMLNPVTHFAQLMIYTFAGDEEANDFLPLSESLGYGINNLAILIVELLFPFSIAYMRFMTRDLR</sequence>
<feature type="transmembrane region" description="Helical" evidence="1">
    <location>
        <begin position="191"/>
        <end position="211"/>
    </location>
</feature>
<evidence type="ECO:0008006" key="6">
    <source>
        <dbReference type="Google" id="ProtNLM"/>
    </source>
</evidence>
<dbReference type="Proteomes" id="UP000000810">
    <property type="component" value="Chromosome"/>
</dbReference>
<dbReference type="PANTHER" id="PTHR43471">
    <property type="entry name" value="ABC TRANSPORTER PERMEASE"/>
    <property type="match status" value="1"/>
</dbReference>
<reference evidence="2" key="3">
    <citation type="journal article" date="2001" name="Genome Res.">
        <title>Genome evolution at the genus level: comparison of three complete genomes of hyperthermophilic archaea.</title>
        <authorList>
            <person name="Lecompte O."/>
            <person name="Ripp R."/>
            <person name="Puzos-Barbe V."/>
            <person name="Duprat S."/>
            <person name="Heilig R."/>
            <person name="Dietrich J."/>
            <person name="Thierry J.C."/>
            <person name="Poch O."/>
        </authorList>
    </citation>
    <scope>NUCLEOTIDE SEQUENCE</scope>
    <source>
        <strain evidence="2">Orsay</strain>
    </source>
</reference>
<name>Q9V0L1_PYRAB</name>
<keyword evidence="1" id="KW-0472">Membrane</keyword>
<accession>Q9V0L1</accession>
<dbReference type="PIR" id="C75122">
    <property type="entry name" value="C75122"/>
</dbReference>
<dbReference type="PANTHER" id="PTHR43471:SF13">
    <property type="entry name" value="ABC-2 TYPE TRANSPORT SYSTEM PERMEASE PROTEIN"/>
    <property type="match status" value="1"/>
</dbReference>
<reference evidence="3 5" key="5">
    <citation type="journal article" date="2012" name="Curr. Microbiol.">
        <title>Re-annotation of two hyperthermophilic archaea Pyrococcus abyssi GE5 and Pyrococcus furiosus DSM 3638.</title>
        <authorList>
            <person name="Gao J."/>
            <person name="Wang J."/>
        </authorList>
    </citation>
    <scope>GENOME REANNOTATION</scope>
    <source>
        <strain evidence="3">GE5</strain>
        <strain evidence="5">GE5 / Orsay</strain>
    </source>
</reference>
<gene>
    <name evidence="2" type="ordered locus">PAB1848</name>
</gene>
<evidence type="ECO:0000256" key="1">
    <source>
        <dbReference type="SAM" id="Phobius"/>
    </source>
</evidence>
<evidence type="ECO:0000313" key="2">
    <source>
        <dbReference type="EMBL" id="CAB49692.1"/>
    </source>
</evidence>
<dbReference type="STRING" id="272844.PAB1848"/>
<reference evidence="2 4" key="4">
    <citation type="journal article" date="2003" name="Mol. Microbiol.">
        <title>An integrated analysis of the genome of the hyperthermophilic archaeon Pyrococcus abyssi.</title>
        <authorList>
            <person name="Cohen G."/>
            <person name="Barbe V."/>
            <person name="Flament D."/>
            <person name="Galperin M."/>
            <person name="Heilig R."/>
            <person name="Ripp R."/>
            <person name="Lecompte O."/>
            <person name="Prieur D."/>
            <person name="Poch O."/>
            <person name="Quellerou J."/>
            <person name="Thierry J.C."/>
            <person name="Van der Oost J."/>
            <person name="Weissenbach J."/>
            <person name="Zivanovic Y."/>
            <person name="Forterre P."/>
        </authorList>
    </citation>
    <scope>NUCLEOTIDE SEQUENCE [LARGE SCALE GENOMIC DNA]</scope>
    <source>
        <strain evidence="4">GE5 / Orsay</strain>
        <strain evidence="2">Orsay</strain>
    </source>
</reference>
<keyword evidence="1" id="KW-1133">Transmembrane helix</keyword>
<organism evidence="2 4">
    <name type="scientific">Pyrococcus abyssi (strain GE5 / Orsay)</name>
    <dbReference type="NCBI Taxonomy" id="272844"/>
    <lineage>
        <taxon>Archaea</taxon>
        <taxon>Methanobacteriati</taxon>
        <taxon>Methanobacteriota</taxon>
        <taxon>Thermococci</taxon>
        <taxon>Thermococcales</taxon>
        <taxon>Thermococcaceae</taxon>
        <taxon>Pyrococcus</taxon>
    </lineage>
</organism>
<feature type="transmembrane region" description="Helical" evidence="1">
    <location>
        <begin position="21"/>
        <end position="38"/>
    </location>
</feature>
<feature type="transmembrane region" description="Helical" evidence="1">
    <location>
        <begin position="70"/>
        <end position="91"/>
    </location>
</feature>
<dbReference type="HOGENOM" id="CLU_068384_1_0_2"/>
<dbReference type="RefSeq" id="WP_010867900.1">
    <property type="nucleotide sequence ID" value="NC_000868.1"/>
</dbReference>
<dbReference type="OrthoDB" id="86287at2157"/>
<dbReference type="Pfam" id="PF12679">
    <property type="entry name" value="ABC2_membrane_2"/>
    <property type="match status" value="1"/>
</dbReference>
<reference evidence="2" key="1">
    <citation type="submission" date="1999-07" db="EMBL/GenBank/DDBJ databases">
        <authorList>
            <person name="Genoscope"/>
        </authorList>
    </citation>
    <scope>NUCLEOTIDE SEQUENCE</scope>
    <source>
        <strain evidence="2">Orsay</strain>
    </source>
</reference>
<dbReference type="EMBL" id="AJ248285">
    <property type="protein sequence ID" value="CAB49692.1"/>
    <property type="molecule type" value="Genomic_DNA"/>
</dbReference>